<comment type="caution">
    <text evidence="5">The sequence shown here is derived from an EMBL/GenBank/DDBJ whole genome shotgun (WGS) entry which is preliminary data.</text>
</comment>
<keyword evidence="2" id="KW-0547">Nucleotide-binding</keyword>
<evidence type="ECO:0000256" key="1">
    <source>
        <dbReference type="ARBA" id="ARBA00022448"/>
    </source>
</evidence>
<dbReference type="InterPro" id="IPR017871">
    <property type="entry name" value="ABC_transporter-like_CS"/>
</dbReference>
<dbReference type="SUPFAM" id="SSF52540">
    <property type="entry name" value="P-loop containing nucleoside triphosphate hydrolases"/>
    <property type="match status" value="2"/>
</dbReference>
<accession>A0A1F4W2H5</accession>
<dbReference type="GO" id="GO:0042626">
    <property type="term" value="F:ATPase-coupled transmembrane transporter activity"/>
    <property type="evidence" value="ECO:0007669"/>
    <property type="project" value="TreeGrafter"/>
</dbReference>
<sequence>MLSLQSVSYSYPKKTQVLSDISFSIRPGEFLVLAGPNGSGKSTLIKSILGVTQAYNGGDFVGSIKLDDKDILSMGLIHLAGEIGVVLQEPDSQITNLTVLEEVTFALGNLLYPRNELLERGLNSLHMLNINHLRTRSVDTLSGGQLQLLAIASLLALRPKVLLFDEPLAHLDPHGIKIVVKTLEILRKYVDIIIVASHWLDPFMEVATRLLVLDRGRVELDISMDQLKEYSNELDKYHIERPQLYSIEEHVRSQGVQLEFTDGKLVLPPNHCLKPDTSNYRLNNNYSVIFERVSYIYSEGNGLFDISAGFSTRTRYALVGHNGSGKTTLARLLAGLRKPTSGKIESKIRRPALMLQKPSLGFITTSVEQELTHGQNFESGKLTRLLTEFDLERYRYQSPFELSGGEQRRLALALALSCNADLLILDEPTAGLDSLQVNFLKDCLGKYTETLVTITHDYRIIGNYIKKICMLGAGKLLYMGDFCMLGRELVDKLGLIESNLTLRLAVQYLNSQFPTEPKALEVQKCN</sequence>
<dbReference type="EMBL" id="MEVT01000005">
    <property type="protein sequence ID" value="OGC63619.1"/>
    <property type="molecule type" value="Genomic_DNA"/>
</dbReference>
<reference evidence="5 6" key="1">
    <citation type="journal article" date="2016" name="Nat. Commun.">
        <title>Thousands of microbial genomes shed light on interconnected biogeochemical processes in an aquifer system.</title>
        <authorList>
            <person name="Anantharaman K."/>
            <person name="Brown C.T."/>
            <person name="Hug L.A."/>
            <person name="Sharon I."/>
            <person name="Castelle C.J."/>
            <person name="Probst A.J."/>
            <person name="Thomas B.C."/>
            <person name="Singh A."/>
            <person name="Wilkins M.J."/>
            <person name="Karaoz U."/>
            <person name="Brodie E.L."/>
            <person name="Williams K.H."/>
            <person name="Hubbard S.S."/>
            <person name="Banfield J.F."/>
        </authorList>
    </citation>
    <scope>NUCLEOTIDE SEQUENCE [LARGE SCALE GENOMIC DNA]</scope>
</reference>
<dbReference type="PROSITE" id="PS50893">
    <property type="entry name" value="ABC_TRANSPORTER_2"/>
    <property type="match status" value="2"/>
</dbReference>
<evidence type="ECO:0000313" key="6">
    <source>
        <dbReference type="Proteomes" id="UP000176614"/>
    </source>
</evidence>
<dbReference type="InterPro" id="IPR050095">
    <property type="entry name" value="ECF_ABC_transporter_ATP-bd"/>
</dbReference>
<dbReference type="InterPro" id="IPR027417">
    <property type="entry name" value="P-loop_NTPase"/>
</dbReference>
<dbReference type="SMART" id="SM00382">
    <property type="entry name" value="AAA"/>
    <property type="match status" value="2"/>
</dbReference>
<dbReference type="Pfam" id="PF00005">
    <property type="entry name" value="ABC_tran"/>
    <property type="match status" value="2"/>
</dbReference>
<gene>
    <name evidence="5" type="ORF">A2264_04605</name>
</gene>
<keyword evidence="1" id="KW-0813">Transport</keyword>
<keyword evidence="3" id="KW-0067">ATP-binding</keyword>
<dbReference type="PANTHER" id="PTHR43553">
    <property type="entry name" value="HEAVY METAL TRANSPORTER"/>
    <property type="match status" value="1"/>
</dbReference>
<dbReference type="InterPro" id="IPR003593">
    <property type="entry name" value="AAA+_ATPase"/>
</dbReference>
<feature type="domain" description="ABC transporter" evidence="4">
    <location>
        <begin position="2"/>
        <end position="240"/>
    </location>
</feature>
<proteinExistence type="predicted"/>
<name>A0A1F4W2H5_UNCKA</name>
<dbReference type="GO" id="GO:0016887">
    <property type="term" value="F:ATP hydrolysis activity"/>
    <property type="evidence" value="ECO:0007669"/>
    <property type="project" value="InterPro"/>
</dbReference>
<dbReference type="Proteomes" id="UP000176614">
    <property type="component" value="Unassembled WGS sequence"/>
</dbReference>
<dbReference type="InterPro" id="IPR015856">
    <property type="entry name" value="ABC_transpr_CbiO/EcfA_su"/>
</dbReference>
<feature type="domain" description="ABC transporter" evidence="4">
    <location>
        <begin position="288"/>
        <end position="498"/>
    </location>
</feature>
<evidence type="ECO:0000256" key="3">
    <source>
        <dbReference type="ARBA" id="ARBA00022840"/>
    </source>
</evidence>
<dbReference type="InterPro" id="IPR003439">
    <property type="entry name" value="ABC_transporter-like_ATP-bd"/>
</dbReference>
<dbReference type="CDD" id="cd03225">
    <property type="entry name" value="ABC_cobalt_CbiO_domain1"/>
    <property type="match status" value="2"/>
</dbReference>
<dbReference type="PROSITE" id="PS00211">
    <property type="entry name" value="ABC_TRANSPORTER_1"/>
    <property type="match status" value="2"/>
</dbReference>
<organism evidence="5 6">
    <name type="scientific">candidate division WWE3 bacterium RIFOXYA2_FULL_46_9</name>
    <dbReference type="NCBI Taxonomy" id="1802636"/>
    <lineage>
        <taxon>Bacteria</taxon>
        <taxon>Katanobacteria</taxon>
    </lineage>
</organism>
<dbReference type="Gene3D" id="3.40.50.300">
    <property type="entry name" value="P-loop containing nucleotide triphosphate hydrolases"/>
    <property type="match status" value="2"/>
</dbReference>
<dbReference type="AlphaFoldDB" id="A0A1F4W2H5"/>
<dbReference type="GO" id="GO:0005524">
    <property type="term" value="F:ATP binding"/>
    <property type="evidence" value="ECO:0007669"/>
    <property type="project" value="UniProtKB-KW"/>
</dbReference>
<evidence type="ECO:0000259" key="4">
    <source>
        <dbReference type="PROSITE" id="PS50893"/>
    </source>
</evidence>
<protein>
    <recommendedName>
        <fullName evidence="4">ABC transporter domain-containing protein</fullName>
    </recommendedName>
</protein>
<evidence type="ECO:0000256" key="2">
    <source>
        <dbReference type="ARBA" id="ARBA00022741"/>
    </source>
</evidence>
<dbReference type="GO" id="GO:0043190">
    <property type="term" value="C:ATP-binding cassette (ABC) transporter complex"/>
    <property type="evidence" value="ECO:0007669"/>
    <property type="project" value="TreeGrafter"/>
</dbReference>
<evidence type="ECO:0000313" key="5">
    <source>
        <dbReference type="EMBL" id="OGC63619.1"/>
    </source>
</evidence>